<feature type="compositionally biased region" description="Low complexity" evidence="1">
    <location>
        <begin position="1247"/>
        <end position="1269"/>
    </location>
</feature>
<feature type="compositionally biased region" description="Polar residues" evidence="1">
    <location>
        <begin position="1901"/>
        <end position="1923"/>
    </location>
</feature>
<dbReference type="PANTHER" id="PTHR14038:SF0">
    <property type="entry name" value="LP18708P"/>
    <property type="match status" value="1"/>
</dbReference>
<feature type="compositionally biased region" description="Basic and acidic residues" evidence="1">
    <location>
        <begin position="584"/>
        <end position="604"/>
    </location>
</feature>
<sequence>MSYPGQRGAYPTGPFPPQGFTPHGPINTRQPYFPDRAGQRPGEESGGPPGRPAPPIITDKDLKGFDDMLDSGVQKGWAAQNTEVDYNAKIMFSDDENDDSHPNKEPNYDPREVRHSGDGRQKDRERRERDSDRGEERPKSYRSPQQQQQWQNQSQNMAPNPRNSNYDNQPQQQQHPHHDSQQPYPRSQDRHSQNYPHSRHNRSDHPMADDDEVWRQRSQQQAVEMASAVVRARQRREEEEKRMERSRLAALEKLRMLEEKSGDKPDNEFDKSSRHSSESDKPSNRVPNTYGSAPAFPASKQYPKNVPPRFQKQAELLLRQTQGGGGPQTGPSQPPPFEQRFVHSSARLTSESDPRETRNLANSNQTISKAPPMADKPRSDSHVSSGPGSVDEREPDRKTPDFDAKERRPHRTSGSDSNNWRAAQNQRSPQPKESTHTVSTRPLDDKDIDKNQNLQREVPKRTNEDTYPLQKGNEFRDNKPKEDLRDSKEKFIEKPILAERQLSSQSSRSSSSKEEARVGRRQPMERLDWAAECDNMPTSIGHRREPNRHRPLPITQKQFESITEPMKRNLTPLKKTSVSSVSSHSEDSKESSVDKTKDFIRKSETPPLNTTGAPNAENVNQMTKTNSADISKAQAIKEESRVESLGIKKERESDRYYDNREKDPLKRDSVKDDRHYRKDRSNSGRYETSSYAGRGAVVGGGGRYAVSSAVPSGPAFRGRGREYRSSQRSEQLSYNDSKVMTSYGNSRNKPIKSRKKSNSDESCVSEDINKKESIKSDNEKSIPTTISDIKADNEKDRSVSSDTIMSGSASVSNQQQRNDISRRGRGLVPFKSSSTRGMPRAYGPSNYGPPPSRAAFGDGSAPKTESNKNYDQNRNERHETRNSNQTRNAYKSANDELNYSSQSDLNQYHDNSRNNMSNARKSGPTSSRGASNANNLSNNNRGETLPPRFQKTRQTKPSEPRRGGRIRPERSGSGNHFESDMANNEEWETASESSDVGDRKANKRNSSATSSSQPKTDNRSHNRKSDVRRGGDYPRRQHTNDTGFREGGGRGGRNRSSGSNVLTTRSPNTNQQRNGTISGSNNINDNNITVCSLSEVTLDNPNAVEEALSDIKNRSKSNDFVDDDNTSETEDGFQTVSYKKRNRLNQGNDSKKFKQELSPKSKATTARTRQSKLAPRFAKQKENSTRLNTITDEAFTSPAKIADDLKALSIDPKIIDTTLKGPKDKAEETTQLKPVVNAWSRPLSHCSQTTTSNSTVTTTTRTTTQTSSSKIQDIHTLSVSSKSSSFDQHDSGIDVSDQPPSTASSQRSSPSNDDNKLTTTTAKVTNPTETRADIVTDIDSAKPMCTVIFENTRFKEENKVLAKIAPAKSPTAKEMFVTTAVTNNVVTEAGRPNPPINVPKKTDTVLMEEFANNDKIQTPNVAKVVGMQRTNVLPTESDLNVKIASTRKVWENPSMPSSIDTANENVKNVLLKSLEVNKIISTESHGNDGNSAVKAVTEASVANKVHYSTVDSINSLNKSKTPVLTYTTPPPAPNQMNTQSYVGSHQSQASLISSQQILLNTISSPPLVENMRPVSGVQQSYQVHNMATNPAISTPPTMLYNTHVGAHHNVYQTFGPQMDSLHQTQMPAVMAQFGPQHTSGHYNQHLLQHQQNQLNQANIFMTHQLTQPSATAAAEQFKQLNAVAQHQQTMAKTLPMNQFVQQNNTNIHQTLANSGSWTAATPHNQSNNQSANYYQQSNSMNNVLQAHQQHFAAFPSQASLGLMPAQSSQATAAALAVQQSYRAAPLPIGRNQPVDATNSMAANLRSMFAGNIINDMKIGNQVNQTMDARNVNNRGSFAYNQNTQSLQQLQQQQQQHMFAANQKFTGRAILPIYAQQMLSQANISGRPNSASMLASNVNSANSYTTPIQRPKVNRNNQSYVKNSHPTHYQNQYQTQPPPQPQLTHQPLLQQQHHQTHQPPPPQPLISGVPPQQSALSIAQQAKMRQDAVRQTQSFFAQSSVPTTAAAKDEPHLDSKSCGEVAANESLNNTAIADNNTIPAMNDSNKMNIIEKND</sequence>
<feature type="region of interest" description="Disordered" evidence="1">
    <location>
        <begin position="1243"/>
        <end position="1325"/>
    </location>
</feature>
<dbReference type="OrthoDB" id="6514293at2759"/>
<feature type="compositionally biased region" description="Polar residues" evidence="1">
    <location>
        <begin position="882"/>
        <end position="925"/>
    </location>
</feature>
<keyword evidence="3" id="KW-1185">Reference proteome</keyword>
<feature type="compositionally biased region" description="Basic and acidic residues" evidence="1">
    <location>
        <begin position="767"/>
        <end position="780"/>
    </location>
</feature>
<dbReference type="InterPro" id="IPR033184">
    <property type="entry name" value="PRRC2"/>
</dbReference>
<feature type="compositionally biased region" description="Polar residues" evidence="1">
    <location>
        <begin position="1004"/>
        <end position="1015"/>
    </location>
</feature>
<feature type="compositionally biased region" description="Basic and acidic residues" evidence="1">
    <location>
        <begin position="635"/>
        <end position="682"/>
    </location>
</feature>
<feature type="compositionally biased region" description="Polar residues" evidence="1">
    <location>
        <begin position="1061"/>
        <end position="1073"/>
    </location>
</feature>
<feature type="region of interest" description="Disordered" evidence="1">
    <location>
        <begin position="2034"/>
        <end position="2053"/>
    </location>
</feature>
<gene>
    <name evidence="2" type="ORF">OSB1V03_LOCUS10181</name>
</gene>
<feature type="compositionally biased region" description="Low complexity" evidence="1">
    <location>
        <begin position="145"/>
        <end position="156"/>
    </location>
</feature>
<feature type="compositionally biased region" description="Basic and acidic residues" evidence="1">
    <location>
        <begin position="956"/>
        <end position="970"/>
    </location>
</feature>
<feature type="compositionally biased region" description="Low complexity" evidence="1">
    <location>
        <begin position="1925"/>
        <end position="1934"/>
    </location>
</feature>
<feature type="compositionally biased region" description="Polar residues" evidence="1">
    <location>
        <begin position="728"/>
        <end position="748"/>
    </location>
</feature>
<feature type="compositionally biased region" description="Polar residues" evidence="1">
    <location>
        <begin position="800"/>
        <end position="818"/>
    </location>
</feature>
<feature type="compositionally biased region" description="Polar residues" evidence="1">
    <location>
        <begin position="359"/>
        <end position="368"/>
    </location>
</feature>
<feature type="compositionally biased region" description="Basic and acidic residues" evidence="1">
    <location>
        <begin position="99"/>
        <end position="139"/>
    </location>
</feature>
<feature type="compositionally biased region" description="Basic and acidic residues" evidence="1">
    <location>
        <begin position="390"/>
        <end position="406"/>
    </location>
</feature>
<evidence type="ECO:0000256" key="1">
    <source>
        <dbReference type="SAM" id="MobiDB-lite"/>
    </source>
</evidence>
<feature type="compositionally biased region" description="Low complexity" evidence="1">
    <location>
        <begin position="1941"/>
        <end position="1952"/>
    </location>
</feature>
<feature type="region of interest" description="Disordered" evidence="1">
    <location>
        <begin position="1901"/>
        <end position="1990"/>
    </location>
</feature>
<evidence type="ECO:0000313" key="3">
    <source>
        <dbReference type="Proteomes" id="UP000759131"/>
    </source>
</evidence>
<name>A0A7R9Q366_9ACAR</name>
<dbReference type="GO" id="GO:0030154">
    <property type="term" value="P:cell differentiation"/>
    <property type="evidence" value="ECO:0007669"/>
    <property type="project" value="TreeGrafter"/>
</dbReference>
<feature type="compositionally biased region" description="Polar residues" evidence="1">
    <location>
        <begin position="412"/>
        <end position="440"/>
    </location>
</feature>
<feature type="compositionally biased region" description="Basic and acidic residues" evidence="1">
    <location>
        <begin position="235"/>
        <end position="283"/>
    </location>
</feature>
<feature type="compositionally biased region" description="Low complexity" evidence="1">
    <location>
        <begin position="1299"/>
        <end position="1311"/>
    </location>
</feature>
<feature type="compositionally biased region" description="Low complexity" evidence="1">
    <location>
        <begin position="163"/>
        <end position="174"/>
    </location>
</feature>
<evidence type="ECO:0008006" key="4">
    <source>
        <dbReference type="Google" id="ProtNLM"/>
    </source>
</evidence>
<feature type="compositionally biased region" description="Basic and acidic residues" evidence="1">
    <location>
        <begin position="789"/>
        <end position="799"/>
    </location>
</feature>
<feature type="compositionally biased region" description="Polar residues" evidence="1">
    <location>
        <begin position="1969"/>
        <end position="1979"/>
    </location>
</feature>
<feature type="compositionally biased region" description="Low complexity" evidence="1">
    <location>
        <begin position="574"/>
        <end position="583"/>
    </location>
</feature>
<feature type="region of interest" description="Disordered" evidence="1">
    <location>
        <begin position="1139"/>
        <end position="1185"/>
    </location>
</feature>
<dbReference type="PANTHER" id="PTHR14038">
    <property type="entry name" value="BAT2 HLA-B-ASSOCIATED TRANSCRIPT 2"/>
    <property type="match status" value="1"/>
</dbReference>
<dbReference type="Proteomes" id="UP000759131">
    <property type="component" value="Unassembled WGS sequence"/>
</dbReference>
<accession>A0A7R9Q366</accession>
<feature type="compositionally biased region" description="Low complexity" evidence="1">
    <location>
        <begin position="926"/>
        <end position="942"/>
    </location>
</feature>
<feature type="compositionally biased region" description="Basic and acidic residues" evidence="1">
    <location>
        <begin position="1149"/>
        <end position="1159"/>
    </location>
</feature>
<proteinExistence type="predicted"/>
<reference evidence="2" key="1">
    <citation type="submission" date="2020-11" db="EMBL/GenBank/DDBJ databases">
        <authorList>
            <person name="Tran Van P."/>
        </authorList>
    </citation>
    <scope>NUCLEOTIDE SEQUENCE</scope>
</reference>
<feature type="compositionally biased region" description="Low complexity" evidence="1">
    <location>
        <begin position="500"/>
        <end position="510"/>
    </location>
</feature>
<evidence type="ECO:0000313" key="2">
    <source>
        <dbReference type="EMBL" id="CAD7629766.1"/>
    </source>
</evidence>
<feature type="region of interest" description="Disordered" evidence="1">
    <location>
        <begin position="1"/>
        <end position="69"/>
    </location>
</feature>
<dbReference type="EMBL" id="CAJPIZ010007293">
    <property type="protein sequence ID" value="CAG2110196.1"/>
    <property type="molecule type" value="Genomic_DNA"/>
</dbReference>
<feature type="region of interest" description="Disordered" evidence="1">
    <location>
        <begin position="89"/>
        <end position="1086"/>
    </location>
</feature>
<feature type="compositionally biased region" description="Basic and acidic residues" evidence="1">
    <location>
        <begin position="511"/>
        <end position="529"/>
    </location>
</feature>
<feature type="compositionally biased region" description="Basic and acidic residues" evidence="1">
    <location>
        <begin position="473"/>
        <end position="497"/>
    </location>
</feature>
<protein>
    <recommendedName>
        <fullName evidence="4">BAT2 N-terminal domain-containing protein</fullName>
    </recommendedName>
</protein>
<feature type="compositionally biased region" description="Basic and acidic residues" evidence="1">
    <location>
        <begin position="1016"/>
        <end position="1048"/>
    </location>
</feature>
<dbReference type="EMBL" id="OC861868">
    <property type="protein sequence ID" value="CAD7629766.1"/>
    <property type="molecule type" value="Genomic_DNA"/>
</dbReference>
<organism evidence="2">
    <name type="scientific">Medioppia subpectinata</name>
    <dbReference type="NCBI Taxonomy" id="1979941"/>
    <lineage>
        <taxon>Eukaryota</taxon>
        <taxon>Metazoa</taxon>
        <taxon>Ecdysozoa</taxon>
        <taxon>Arthropoda</taxon>
        <taxon>Chelicerata</taxon>
        <taxon>Arachnida</taxon>
        <taxon>Acari</taxon>
        <taxon>Acariformes</taxon>
        <taxon>Sarcoptiformes</taxon>
        <taxon>Oribatida</taxon>
        <taxon>Brachypylina</taxon>
        <taxon>Oppioidea</taxon>
        <taxon>Oppiidae</taxon>
        <taxon>Medioppia</taxon>
    </lineage>
</organism>
<feature type="compositionally biased region" description="Low complexity" evidence="1">
    <location>
        <begin position="1074"/>
        <end position="1086"/>
    </location>
</feature>
<feature type="compositionally biased region" description="Basic and acidic residues" evidence="1">
    <location>
        <begin position="865"/>
        <end position="881"/>
    </location>
</feature>
<feature type="compositionally biased region" description="Polar residues" evidence="1">
    <location>
        <begin position="606"/>
        <end position="629"/>
    </location>
</feature>
<feature type="compositionally biased region" description="Polar residues" evidence="1">
    <location>
        <begin position="2034"/>
        <end position="2046"/>
    </location>
</feature>